<evidence type="ECO:0000313" key="14">
    <source>
        <dbReference type="Proteomes" id="UP001289374"/>
    </source>
</evidence>
<accession>A0AAE1X1K9</accession>
<evidence type="ECO:0000256" key="9">
    <source>
        <dbReference type="SAM" id="MobiDB-lite"/>
    </source>
</evidence>
<dbReference type="AlphaFoldDB" id="A0AAE1X1K9"/>
<dbReference type="InterPro" id="IPR035100">
    <property type="entry name" value="TF_IIS-typ"/>
</dbReference>
<evidence type="ECO:0000256" key="7">
    <source>
        <dbReference type="PROSITE-ProRule" id="PRU00649"/>
    </source>
</evidence>
<dbReference type="FunFam" id="2.20.25.10:FF:000001">
    <property type="entry name" value="Probable Transcription elongation factor S-II"/>
    <property type="match status" value="1"/>
</dbReference>
<dbReference type="PROSITE" id="PS51321">
    <property type="entry name" value="TFIIS_CENTRAL"/>
    <property type="match status" value="1"/>
</dbReference>
<dbReference type="Gene3D" id="2.20.25.10">
    <property type="match status" value="1"/>
</dbReference>
<reference evidence="13" key="2">
    <citation type="journal article" date="2024" name="Plant">
        <title>Genomic evolution and insights into agronomic trait innovations of Sesamum species.</title>
        <authorList>
            <person name="Miao H."/>
            <person name="Wang L."/>
            <person name="Qu L."/>
            <person name="Liu H."/>
            <person name="Sun Y."/>
            <person name="Le M."/>
            <person name="Wang Q."/>
            <person name="Wei S."/>
            <person name="Zheng Y."/>
            <person name="Lin W."/>
            <person name="Duan Y."/>
            <person name="Cao H."/>
            <person name="Xiong S."/>
            <person name="Wang X."/>
            <person name="Wei L."/>
            <person name="Li C."/>
            <person name="Ma Q."/>
            <person name="Ju M."/>
            <person name="Zhao R."/>
            <person name="Li G."/>
            <person name="Mu C."/>
            <person name="Tian Q."/>
            <person name="Mei H."/>
            <person name="Zhang T."/>
            <person name="Gao T."/>
            <person name="Zhang H."/>
        </authorList>
    </citation>
    <scope>NUCLEOTIDE SEQUENCE</scope>
    <source>
        <strain evidence="13">K16</strain>
    </source>
</reference>
<dbReference type="PROSITE" id="PS00466">
    <property type="entry name" value="ZF_TFIIS_1"/>
    <property type="match status" value="1"/>
</dbReference>
<dbReference type="NCBIfam" id="TIGR01385">
    <property type="entry name" value="TFSII"/>
    <property type="match status" value="1"/>
</dbReference>
<dbReference type="GO" id="GO:0008270">
    <property type="term" value="F:zinc ion binding"/>
    <property type="evidence" value="ECO:0007669"/>
    <property type="project" value="UniProtKB-UniRule"/>
</dbReference>
<keyword evidence="8" id="KW-0805">Transcription regulation</keyword>
<keyword evidence="5 7" id="KW-0539">Nucleus</keyword>
<dbReference type="InterPro" id="IPR017923">
    <property type="entry name" value="TFIIS_N"/>
</dbReference>
<evidence type="ECO:0000313" key="13">
    <source>
        <dbReference type="EMBL" id="KAK4403466.1"/>
    </source>
</evidence>
<dbReference type="Proteomes" id="UP001289374">
    <property type="component" value="Unassembled WGS sequence"/>
</dbReference>
<dbReference type="GO" id="GO:0005634">
    <property type="term" value="C:nucleus"/>
    <property type="evidence" value="ECO:0007669"/>
    <property type="project" value="UniProtKB-SubCell"/>
</dbReference>
<dbReference type="PROSITE" id="PS51319">
    <property type="entry name" value="TFIIS_N"/>
    <property type="match status" value="1"/>
</dbReference>
<organism evidence="13 14">
    <name type="scientific">Sesamum angolense</name>
    <dbReference type="NCBI Taxonomy" id="2727404"/>
    <lineage>
        <taxon>Eukaryota</taxon>
        <taxon>Viridiplantae</taxon>
        <taxon>Streptophyta</taxon>
        <taxon>Embryophyta</taxon>
        <taxon>Tracheophyta</taxon>
        <taxon>Spermatophyta</taxon>
        <taxon>Magnoliopsida</taxon>
        <taxon>eudicotyledons</taxon>
        <taxon>Gunneridae</taxon>
        <taxon>Pentapetalae</taxon>
        <taxon>asterids</taxon>
        <taxon>lamiids</taxon>
        <taxon>Lamiales</taxon>
        <taxon>Pedaliaceae</taxon>
        <taxon>Sesamum</taxon>
    </lineage>
</organism>
<dbReference type="InterPro" id="IPR003618">
    <property type="entry name" value="TFIIS_cen_dom"/>
</dbReference>
<dbReference type="CDD" id="cd13749">
    <property type="entry name" value="Zn-ribbon_TFIIS"/>
    <property type="match status" value="1"/>
</dbReference>
<feature type="region of interest" description="Disordered" evidence="9">
    <location>
        <begin position="92"/>
        <end position="137"/>
    </location>
</feature>
<keyword evidence="8" id="KW-0238">DNA-binding</keyword>
<dbReference type="PIRSF" id="PIRSF006704">
    <property type="entry name" value="TF_IIS"/>
    <property type="match status" value="1"/>
</dbReference>
<keyword evidence="13" id="KW-0648">Protein biosynthesis</keyword>
<evidence type="ECO:0000256" key="3">
    <source>
        <dbReference type="ARBA" id="ARBA00022771"/>
    </source>
</evidence>
<dbReference type="PANTHER" id="PTHR11477">
    <property type="entry name" value="TRANSCRIPTION FACTOR S-II ZINC FINGER DOMAIN-CONTAINING PROTEIN"/>
    <property type="match status" value="1"/>
</dbReference>
<evidence type="ECO:0000256" key="4">
    <source>
        <dbReference type="ARBA" id="ARBA00022833"/>
    </source>
</evidence>
<dbReference type="Gene3D" id="1.20.930.10">
    <property type="entry name" value="Conserved domain common to transcription factors TFIIS, elongin A, CRSP70"/>
    <property type="match status" value="1"/>
</dbReference>
<dbReference type="GO" id="GO:0003677">
    <property type="term" value="F:DNA binding"/>
    <property type="evidence" value="ECO:0007669"/>
    <property type="project" value="UniProtKB-KW"/>
</dbReference>
<dbReference type="GO" id="GO:0003746">
    <property type="term" value="F:translation elongation factor activity"/>
    <property type="evidence" value="ECO:0007669"/>
    <property type="project" value="UniProtKB-KW"/>
</dbReference>
<evidence type="ECO:0000259" key="10">
    <source>
        <dbReference type="PROSITE" id="PS51133"/>
    </source>
</evidence>
<protein>
    <recommendedName>
        <fullName evidence="8">Transcription elongation factor</fullName>
    </recommendedName>
</protein>
<sequence>MEKQLTELFESVKTAAEAAENSPGEEDRCLDALKQLKKFPVNYQVLVSTQVGKRLRQLTKHKSEKIKALASDVVEIWKTVIVKETMSNKKNGAVKNGDTVKAEPARSESEKVKNIQKDVKPERTTPSAKPNSDKLQKLETSSAVKIEEIGVVLTTKNGLEEHVDKKAKIENATSEGRKPAADPVGPPKLTSLVYCKDPTRDKVREILAEALCKVSSEIDNDLRDKVNKCDPYRIAVLVETAMYEKWGKSSGPQKAKYRSILFNMKDSNNPDFRRKVLLGDFEPRAILELTADEMASDARQVQNEKIKQKALFNSELGGAPQASTDQFTCGRCKKKETTYYQMQTRSADEPMTTFVTCVNCNNRWKFC</sequence>
<dbReference type="InterPro" id="IPR036575">
    <property type="entry name" value="TFIIS_cen_dom_sf"/>
</dbReference>
<keyword evidence="13" id="KW-0251">Elongation factor</keyword>
<dbReference type="EMBL" id="JACGWL010000004">
    <property type="protein sequence ID" value="KAK4403466.1"/>
    <property type="molecule type" value="Genomic_DNA"/>
</dbReference>
<dbReference type="SMART" id="SM00510">
    <property type="entry name" value="TFS2M"/>
    <property type="match status" value="1"/>
</dbReference>
<feature type="compositionally biased region" description="Basic and acidic residues" evidence="9">
    <location>
        <begin position="98"/>
        <end position="123"/>
    </location>
</feature>
<evidence type="ECO:0000256" key="8">
    <source>
        <dbReference type="RuleBase" id="RU368078"/>
    </source>
</evidence>
<feature type="domain" description="TFIIS-type" evidence="10">
    <location>
        <begin position="325"/>
        <end position="365"/>
    </location>
</feature>
<gene>
    <name evidence="13" type="ORF">Sango_0715200</name>
</gene>
<dbReference type="SMART" id="SM00509">
    <property type="entry name" value="TFS2N"/>
    <property type="match status" value="1"/>
</dbReference>
<feature type="domain" description="TFIIS N-terminal" evidence="11">
    <location>
        <begin position="10"/>
        <end position="84"/>
    </location>
</feature>
<evidence type="ECO:0000256" key="5">
    <source>
        <dbReference type="ARBA" id="ARBA00023242"/>
    </source>
</evidence>
<proteinExistence type="inferred from homology"/>
<dbReference type="PROSITE" id="PS51133">
    <property type="entry name" value="ZF_TFIIS_2"/>
    <property type="match status" value="1"/>
</dbReference>
<dbReference type="Pfam" id="PF08711">
    <property type="entry name" value="Med26"/>
    <property type="match status" value="1"/>
</dbReference>
<dbReference type="CDD" id="cd00183">
    <property type="entry name" value="TFIIS_I"/>
    <property type="match status" value="1"/>
</dbReference>
<keyword evidence="4 8" id="KW-0862">Zinc</keyword>
<evidence type="ECO:0000256" key="1">
    <source>
        <dbReference type="ARBA" id="ARBA00004123"/>
    </source>
</evidence>
<dbReference type="Gene3D" id="1.10.472.30">
    <property type="entry name" value="Transcription elongation factor S-II, central domain"/>
    <property type="match status" value="1"/>
</dbReference>
<dbReference type="SMART" id="SM00440">
    <property type="entry name" value="ZnF_C2C2"/>
    <property type="match status" value="1"/>
</dbReference>
<comment type="function">
    <text evidence="8">Necessary for efficient RNA polymerase II transcription elongation past template-encoded arresting sites.</text>
</comment>
<dbReference type="SUPFAM" id="SSF47676">
    <property type="entry name" value="Conserved domain common to transcription factors TFIIS, elongin A, CRSP70"/>
    <property type="match status" value="1"/>
</dbReference>
<evidence type="ECO:0000259" key="12">
    <source>
        <dbReference type="PROSITE" id="PS51321"/>
    </source>
</evidence>
<keyword evidence="2 8" id="KW-0479">Metal-binding</keyword>
<dbReference type="SUPFAM" id="SSF57783">
    <property type="entry name" value="Zinc beta-ribbon"/>
    <property type="match status" value="1"/>
</dbReference>
<evidence type="ECO:0000256" key="2">
    <source>
        <dbReference type="ARBA" id="ARBA00022723"/>
    </source>
</evidence>
<keyword evidence="14" id="KW-1185">Reference proteome</keyword>
<comment type="caution">
    <text evidence="13">The sequence shown here is derived from an EMBL/GenBank/DDBJ whole genome shotgun (WGS) entry which is preliminary data.</text>
</comment>
<dbReference type="GO" id="GO:0006368">
    <property type="term" value="P:transcription elongation by RNA polymerase II"/>
    <property type="evidence" value="ECO:0007669"/>
    <property type="project" value="InterPro"/>
</dbReference>
<keyword evidence="3 6" id="KW-0863">Zinc-finger</keyword>
<name>A0AAE1X1K9_9LAMI</name>
<dbReference type="SUPFAM" id="SSF46942">
    <property type="entry name" value="Elongation factor TFIIS domain 2"/>
    <property type="match status" value="1"/>
</dbReference>
<evidence type="ECO:0000256" key="6">
    <source>
        <dbReference type="PROSITE-ProRule" id="PRU00472"/>
    </source>
</evidence>
<dbReference type="PANTHER" id="PTHR11477:SF0">
    <property type="entry name" value="IP08861P-RELATED"/>
    <property type="match status" value="1"/>
</dbReference>
<comment type="similarity">
    <text evidence="8">Belongs to the TFS-II family.</text>
</comment>
<dbReference type="InterPro" id="IPR001222">
    <property type="entry name" value="Znf_TFIIS"/>
</dbReference>
<keyword evidence="8" id="KW-0804">Transcription</keyword>
<dbReference type="Pfam" id="PF01096">
    <property type="entry name" value="Zn_ribbon_TFIIS"/>
    <property type="match status" value="1"/>
</dbReference>
<dbReference type="InterPro" id="IPR006289">
    <property type="entry name" value="TFSII"/>
</dbReference>
<dbReference type="InterPro" id="IPR035441">
    <property type="entry name" value="TFIIS/LEDGF_dom_sf"/>
</dbReference>
<dbReference type="Pfam" id="PF07500">
    <property type="entry name" value="TFIIS_M"/>
    <property type="match status" value="1"/>
</dbReference>
<comment type="subcellular location">
    <subcellularLocation>
        <location evidence="1 7 8">Nucleus</location>
    </subcellularLocation>
</comment>
<dbReference type="InterPro" id="IPR003617">
    <property type="entry name" value="TFIIS/CRSP70_N_sub"/>
</dbReference>
<feature type="domain" description="TFIIS central" evidence="12">
    <location>
        <begin position="199"/>
        <end position="322"/>
    </location>
</feature>
<reference evidence="13" key="1">
    <citation type="submission" date="2020-06" db="EMBL/GenBank/DDBJ databases">
        <authorList>
            <person name="Li T."/>
            <person name="Hu X."/>
            <person name="Zhang T."/>
            <person name="Song X."/>
            <person name="Zhang H."/>
            <person name="Dai N."/>
            <person name="Sheng W."/>
            <person name="Hou X."/>
            <person name="Wei L."/>
        </authorList>
    </citation>
    <scope>NUCLEOTIDE SEQUENCE</scope>
    <source>
        <strain evidence="13">K16</strain>
        <tissue evidence="13">Leaf</tissue>
    </source>
</reference>
<evidence type="ECO:0000259" key="11">
    <source>
        <dbReference type="PROSITE" id="PS51319"/>
    </source>
</evidence>